<accession>A0AAW2YMA3</accession>
<feature type="transmembrane region" description="Helical" evidence="1">
    <location>
        <begin position="94"/>
        <end position="117"/>
    </location>
</feature>
<reference evidence="2 3" key="1">
    <citation type="submission" date="2024-03" db="EMBL/GenBank/DDBJ databases">
        <title>The Acrasis kona genome and developmental transcriptomes reveal deep origins of eukaryotic multicellular pathways.</title>
        <authorList>
            <person name="Sheikh S."/>
            <person name="Fu C.-J."/>
            <person name="Brown M.W."/>
            <person name="Baldauf S.L."/>
        </authorList>
    </citation>
    <scope>NUCLEOTIDE SEQUENCE [LARGE SCALE GENOMIC DNA]</scope>
    <source>
        <strain evidence="2 3">ATCC MYA-3509</strain>
    </source>
</reference>
<dbReference type="AlphaFoldDB" id="A0AAW2YMA3"/>
<name>A0AAW2YMA3_9EUKA</name>
<evidence type="ECO:0000256" key="1">
    <source>
        <dbReference type="SAM" id="Phobius"/>
    </source>
</evidence>
<proteinExistence type="predicted"/>
<dbReference type="Proteomes" id="UP001431209">
    <property type="component" value="Unassembled WGS sequence"/>
</dbReference>
<keyword evidence="3" id="KW-1185">Reference proteome</keyword>
<sequence length="119" mass="13474">MNMNITSILGLANFDIIKDRTVNVAGKISDRLTELKDTAATIIQSEESLLPELNPYQIKREVKPFYNKNLRSSFQPPINSTLKNNTTDINPKSYALMTTLIITTIVTFVIILNKYLLNL</sequence>
<organism evidence="2 3">
    <name type="scientific">Acrasis kona</name>
    <dbReference type="NCBI Taxonomy" id="1008807"/>
    <lineage>
        <taxon>Eukaryota</taxon>
        <taxon>Discoba</taxon>
        <taxon>Heterolobosea</taxon>
        <taxon>Tetramitia</taxon>
        <taxon>Eutetramitia</taxon>
        <taxon>Acrasidae</taxon>
        <taxon>Acrasis</taxon>
    </lineage>
</organism>
<protein>
    <submittedName>
        <fullName evidence="2">MutL</fullName>
    </submittedName>
</protein>
<keyword evidence="1" id="KW-1133">Transmembrane helix</keyword>
<evidence type="ECO:0000313" key="3">
    <source>
        <dbReference type="Proteomes" id="UP001431209"/>
    </source>
</evidence>
<keyword evidence="1" id="KW-0472">Membrane</keyword>
<gene>
    <name evidence="2" type="ORF">AKO1_005029</name>
</gene>
<comment type="caution">
    <text evidence="2">The sequence shown here is derived from an EMBL/GenBank/DDBJ whole genome shotgun (WGS) entry which is preliminary data.</text>
</comment>
<keyword evidence="1" id="KW-0812">Transmembrane</keyword>
<dbReference type="EMBL" id="JAOPGA020000448">
    <property type="protein sequence ID" value="KAL0478631.1"/>
    <property type="molecule type" value="Genomic_DNA"/>
</dbReference>
<evidence type="ECO:0000313" key="2">
    <source>
        <dbReference type="EMBL" id="KAL0478631.1"/>
    </source>
</evidence>